<dbReference type="EMBL" id="PDET01000006">
    <property type="protein sequence ID" value="PRD15535.1"/>
    <property type="molecule type" value="Genomic_DNA"/>
</dbReference>
<dbReference type="PRINTS" id="PR00038">
    <property type="entry name" value="HTHLUXR"/>
</dbReference>
<dbReference type="OrthoDB" id="6613734at2"/>
<keyword evidence="4 5" id="KW-0804">Transcription</keyword>
<dbReference type="AlphaFoldDB" id="A0A2S9ICL8"/>
<feature type="domain" description="HTH luxR-type" evidence="6">
    <location>
        <begin position="135"/>
        <end position="200"/>
    </location>
</feature>
<dbReference type="PROSITE" id="PS50043">
    <property type="entry name" value="HTH_LUXR_2"/>
    <property type="match status" value="1"/>
</dbReference>
<evidence type="ECO:0000259" key="6">
    <source>
        <dbReference type="PROSITE" id="PS50043"/>
    </source>
</evidence>
<evidence type="ECO:0000256" key="5">
    <source>
        <dbReference type="HAMAP-Rule" id="MF_00982"/>
    </source>
</evidence>
<dbReference type="InterPro" id="IPR036388">
    <property type="entry name" value="WH-like_DNA-bd_sf"/>
</dbReference>
<keyword evidence="2 5" id="KW-0805">Transcription regulation</keyword>
<comment type="caution">
    <text evidence="7">The sequence shown here is derived from an EMBL/GenBank/DDBJ whole genome shotgun (WGS) entry which is preliminary data.</text>
</comment>
<evidence type="ECO:0000313" key="7">
    <source>
        <dbReference type="EMBL" id="PRD15535.1"/>
    </source>
</evidence>
<dbReference type="CDD" id="cd06170">
    <property type="entry name" value="LuxR_C_like"/>
    <property type="match status" value="1"/>
</dbReference>
<comment type="function">
    <text evidence="5">Component of the Rcs signaling system, which controls transcription of numerous genes. Binds to DNA to regulate expression of genes.</text>
</comment>
<dbReference type="GO" id="GO:0006355">
    <property type="term" value="P:regulation of DNA-templated transcription"/>
    <property type="evidence" value="ECO:0007669"/>
    <property type="project" value="UniProtKB-UniRule"/>
</dbReference>
<dbReference type="SUPFAM" id="SSF46894">
    <property type="entry name" value="C-terminal effector domain of the bipartite response regulators"/>
    <property type="match status" value="1"/>
</dbReference>
<proteinExistence type="inferred from homology"/>
<name>A0A2S9ICL8_9GAMM</name>
<evidence type="ECO:0000256" key="4">
    <source>
        <dbReference type="ARBA" id="ARBA00023163"/>
    </source>
</evidence>
<dbReference type="NCBIfam" id="NF011940">
    <property type="entry name" value="PRK15411.1"/>
    <property type="match status" value="1"/>
</dbReference>
<evidence type="ECO:0000256" key="1">
    <source>
        <dbReference type="ARBA" id="ARBA00022606"/>
    </source>
</evidence>
<dbReference type="RefSeq" id="WP_105592790.1">
    <property type="nucleotide sequence ID" value="NZ_PDET01000006.1"/>
</dbReference>
<dbReference type="InterPro" id="IPR016032">
    <property type="entry name" value="Sig_transdc_resp-reg_C-effctor"/>
</dbReference>
<accession>A0A2S9ICL8</accession>
<keyword evidence="3 5" id="KW-0238">DNA-binding</keyword>
<protein>
    <recommendedName>
        <fullName evidence="5">Transcriptional regulatory protein RcsA</fullName>
    </recommendedName>
</protein>
<dbReference type="SMART" id="SM00421">
    <property type="entry name" value="HTH_LUXR"/>
    <property type="match status" value="1"/>
</dbReference>
<sequence length="213" mass="24539">MPTIIMDPCNYTRVGLINYLTTKGIKDKNITQVNDIDRLHTRCQQLQPGVVFINEDCFINEPEASQRIRNAIGQNPDTLFFIFMAISNSHFEEYLYVRKNLIITSKSIKPATLDHLLATYFQQRLNSSSRHSSSKEVHPLTLSQTESNMLRMWMSGHDTSEISDQMQIKVKTVSSHKGNIKRKIKTHNKQVIYHVVRLMDNVTSGIYVNVRQG</sequence>
<dbReference type="Gene3D" id="1.10.10.10">
    <property type="entry name" value="Winged helix-like DNA-binding domain superfamily/Winged helix DNA-binding domain"/>
    <property type="match status" value="1"/>
</dbReference>
<keyword evidence="8" id="KW-1185">Reference proteome</keyword>
<gene>
    <name evidence="5" type="primary">rcsA</name>
    <name evidence="7" type="ORF">CQW29_11050</name>
</gene>
<dbReference type="InterPro" id="IPR000792">
    <property type="entry name" value="Tscrpt_reg_LuxR_C"/>
</dbReference>
<keyword evidence="1 5" id="KW-0716">Sensory transduction</keyword>
<evidence type="ECO:0000256" key="3">
    <source>
        <dbReference type="ARBA" id="ARBA00023125"/>
    </source>
</evidence>
<dbReference type="Pfam" id="PF00196">
    <property type="entry name" value="GerE"/>
    <property type="match status" value="1"/>
</dbReference>
<dbReference type="GO" id="GO:0003677">
    <property type="term" value="F:DNA binding"/>
    <property type="evidence" value="ECO:0007669"/>
    <property type="project" value="UniProtKB-UniRule"/>
</dbReference>
<dbReference type="PROSITE" id="PS00622">
    <property type="entry name" value="HTH_LUXR_1"/>
    <property type="match status" value="1"/>
</dbReference>
<evidence type="ECO:0000256" key="2">
    <source>
        <dbReference type="ARBA" id="ARBA00023015"/>
    </source>
</evidence>
<comment type="similarity">
    <text evidence="5">Belongs to the RcsA family.</text>
</comment>
<evidence type="ECO:0000313" key="8">
    <source>
        <dbReference type="Proteomes" id="UP000239181"/>
    </source>
</evidence>
<dbReference type="HAMAP" id="MF_00982">
    <property type="entry name" value="RcsA"/>
    <property type="match status" value="1"/>
</dbReference>
<dbReference type="InterPro" id="IPR030866">
    <property type="entry name" value="RcsA"/>
</dbReference>
<dbReference type="Proteomes" id="UP000239181">
    <property type="component" value="Unassembled WGS sequence"/>
</dbReference>
<reference evidence="7 8" key="1">
    <citation type="submission" date="2017-10" db="EMBL/GenBank/DDBJ databases">
        <title>Draft genome of two endophytic bacteria isolated from 'guarana' Paullinia cupana (Mart.) Ducke.</title>
        <authorList>
            <person name="Siqueira K.A."/>
            <person name="Liotti R.G."/>
            <person name="Mendes T.A."/>
            <person name="Soares M.A."/>
        </authorList>
    </citation>
    <scope>NUCLEOTIDE SEQUENCE [LARGE SCALE GENOMIC DNA]</scope>
    <source>
        <strain evidence="7 8">342</strain>
    </source>
</reference>
<organism evidence="7 8">
    <name type="scientific">Pantoea coffeiphila</name>
    <dbReference type="NCBI Taxonomy" id="1465635"/>
    <lineage>
        <taxon>Bacteria</taxon>
        <taxon>Pseudomonadati</taxon>
        <taxon>Pseudomonadota</taxon>
        <taxon>Gammaproteobacteria</taxon>
        <taxon>Enterobacterales</taxon>
        <taxon>Erwiniaceae</taxon>
        <taxon>Pantoea</taxon>
    </lineage>
</organism>